<evidence type="ECO:0000313" key="2">
    <source>
        <dbReference type="EMBL" id="QEK79135.1"/>
    </source>
</evidence>
<dbReference type="EMBL" id="CP023154">
    <property type="protein sequence ID" value="QEK79135.1"/>
    <property type="molecule type" value="Genomic_DNA"/>
</dbReference>
<dbReference type="Pfam" id="PF04021">
    <property type="entry name" value="Class_IIIsignal"/>
    <property type="match status" value="1"/>
</dbReference>
<feature type="transmembrane region" description="Helical" evidence="1">
    <location>
        <begin position="6"/>
        <end position="25"/>
    </location>
</feature>
<evidence type="ECO:0000256" key="1">
    <source>
        <dbReference type="SAM" id="Phobius"/>
    </source>
</evidence>
<organism evidence="2 3">
    <name type="scientific">Pyrococcus furiosus (strain ATCC 43587 / DSM 3638 / JCM 8422 / Vc1)</name>
    <dbReference type="NCBI Taxonomy" id="186497"/>
    <lineage>
        <taxon>Archaea</taxon>
        <taxon>Methanobacteriati</taxon>
        <taxon>Methanobacteriota</taxon>
        <taxon>Thermococci</taxon>
        <taxon>Thermococcales</taxon>
        <taxon>Thermococcaceae</taxon>
        <taxon>Pyrococcus</taxon>
    </lineage>
</organism>
<keyword evidence="1" id="KW-0472">Membrane</keyword>
<proteinExistence type="predicted"/>
<dbReference type="RefSeq" id="WP_011012656.1">
    <property type="nucleotide sequence ID" value="NC_003413.1"/>
</dbReference>
<name>A0A5C0XRF0_PYRFU</name>
<protein>
    <submittedName>
        <fullName evidence="2">Class III signal peptide-containing protein</fullName>
    </submittedName>
</protein>
<dbReference type="InterPro" id="IPR007166">
    <property type="entry name" value="Class3_signal_pept_motif"/>
</dbReference>
<gene>
    <name evidence="2" type="ORF">PFDSM3638_07595</name>
</gene>
<dbReference type="Proteomes" id="UP000324354">
    <property type="component" value="Chromosome"/>
</dbReference>
<accession>A0A5C0XRF0</accession>
<keyword evidence="1" id="KW-1133">Transmembrane helix</keyword>
<dbReference type="GeneID" id="13300819"/>
<reference evidence="2 3" key="1">
    <citation type="submission" date="2017-08" db="EMBL/GenBank/DDBJ databases">
        <title>Resequencing and Reannotation of the genome of Pyrococcus furiosus type strain DSM3638.</title>
        <authorList>
            <person name="Reichelt R.M."/>
            <person name="Bunk B."/>
        </authorList>
    </citation>
    <scope>NUCLEOTIDE SEQUENCE [LARGE SCALE GENOMIC DNA]</scope>
    <source>
        <strain evidence="2 3">DSM 3638</strain>
    </source>
</reference>
<keyword evidence="1" id="KW-0812">Transmembrane</keyword>
<evidence type="ECO:0000313" key="3">
    <source>
        <dbReference type="Proteomes" id="UP000324354"/>
    </source>
</evidence>
<dbReference type="GeneID" id="41713327"/>
<dbReference type="OrthoDB" id="85852at2157"/>
<dbReference type="AlphaFoldDB" id="A0A5C0XRF0"/>
<sequence>MKKGQVSLEFLFIFMIFTLILIYSIRMTTFESGPSVEVARTQISLEEKALADAISNTISQVYAHGPGSKSTTYVHLTYLRWKTQIERVYGINNPSIFITYKNGTCVTIKGVSWIEEGGNKTVFCSESLLKVDWSNNGTIYNPSTTHAGNQGLEIPVEKLKKTLKIVVEWNPDKSPEWSYNEAEGTLYINIGIG</sequence>